<dbReference type="Pfam" id="PF02009">
    <property type="entry name" value="RIFIN"/>
    <property type="match status" value="1"/>
</dbReference>
<dbReference type="NCBIfam" id="TIGR01477">
    <property type="entry name" value="RIFIN"/>
    <property type="match status" value="1"/>
</dbReference>
<name>A0A024WS96_PLAFA</name>
<organism evidence="3 4">
    <name type="scientific">Plasmodium falciparum MaliPS096_E11</name>
    <dbReference type="NCBI Taxonomy" id="1036727"/>
    <lineage>
        <taxon>Eukaryota</taxon>
        <taxon>Sar</taxon>
        <taxon>Alveolata</taxon>
        <taxon>Apicomplexa</taxon>
        <taxon>Aconoidasida</taxon>
        <taxon>Haemosporida</taxon>
        <taxon>Plasmodiidae</taxon>
        <taxon>Plasmodium</taxon>
        <taxon>Plasmodium (Laverania)</taxon>
    </lineage>
</organism>
<dbReference type="AlphaFoldDB" id="A0A024WS96"/>
<gene>
    <name evidence="3" type="ORF">PFMALIP_02298</name>
</gene>
<feature type="transmembrane region" description="Helical" evidence="2">
    <location>
        <begin position="327"/>
        <end position="349"/>
    </location>
</feature>
<reference evidence="3 4" key="2">
    <citation type="submission" date="2013-02" db="EMBL/GenBank/DDBJ databases">
        <title>The Genome Sequence of Plasmodium falciparum MaliPS096_E11.</title>
        <authorList>
            <consortium name="The Broad Institute Genome Sequencing Platform"/>
            <consortium name="The Broad Institute Genome Sequencing Center for Infectious Disease"/>
            <person name="Neafsey D."/>
            <person name="Cheeseman I."/>
            <person name="Volkman S."/>
            <person name="Adams J."/>
            <person name="Walker B."/>
            <person name="Young S.K."/>
            <person name="Zeng Q."/>
            <person name="Gargeya S."/>
            <person name="Fitzgerald M."/>
            <person name="Haas B."/>
            <person name="Abouelleil A."/>
            <person name="Alvarado L."/>
            <person name="Arachchi H.M."/>
            <person name="Berlin A.M."/>
            <person name="Chapman S.B."/>
            <person name="Dewar J."/>
            <person name="Goldberg J."/>
            <person name="Griggs A."/>
            <person name="Gujja S."/>
            <person name="Hansen M."/>
            <person name="Howarth C."/>
            <person name="Imamovic A."/>
            <person name="Larimer J."/>
            <person name="McCowan C."/>
            <person name="Murphy C."/>
            <person name="Neiman D."/>
            <person name="Pearson M."/>
            <person name="Priest M."/>
            <person name="Roberts A."/>
            <person name="Saif S."/>
            <person name="Shea T."/>
            <person name="Sisk P."/>
            <person name="Sykes S."/>
            <person name="Wortman J."/>
            <person name="Nusbaum C."/>
            <person name="Birren B."/>
        </authorList>
    </citation>
    <scope>NUCLEOTIDE SEQUENCE [LARGE SCALE GENOMIC DNA]</scope>
    <source>
        <strain evidence="3 4">MaliPS096_E11</strain>
    </source>
</reference>
<keyword evidence="2" id="KW-0812">Transmembrane</keyword>
<evidence type="ECO:0008006" key="5">
    <source>
        <dbReference type="Google" id="ProtNLM"/>
    </source>
</evidence>
<dbReference type="InterPro" id="IPR006373">
    <property type="entry name" value="VSA_Rifin"/>
</dbReference>
<proteinExistence type="predicted"/>
<sequence length="369" mass="41247">MKIYYINTLLFALPLNILVNNQRNHKSITYHTSNTKKLKPLRSLCECELYAPPNYDNDQEMKDAIKEFNDRCAQRFEEYNERIQDKRKQCKEQCDKDIQKTILKDKIEKELTEKFAILKTKIDTNDIPTCVCEKSMADKVEKTCLKCGGVLGGGVAPELGLIGGTALYGISVWKPKAIASAIAAAKQAGKYAGIKAGNSSDIEAVIKGLYDKFLLKSLGGKPLQDVITTEAFKNPKYISQVVQLEKSTICWKYPIPESHDIFCSLGDKVQDVNFFDKFVEANSKTIVKNATEAAADATSTETARVTTALTTEKTGAIEAACNAYTTVIIASIVAIVVIVLVMIIIYLILRYRRKTKMKKKLQYIKLLNQ</sequence>
<reference evidence="3 4" key="1">
    <citation type="submission" date="2013-02" db="EMBL/GenBank/DDBJ databases">
        <title>The Genome Annotation of Plasmodium falciparum MaliPS096_E11.</title>
        <authorList>
            <consortium name="The Broad Institute Genome Sequencing Platform"/>
            <consortium name="The Broad Institute Genome Sequencing Center for Infectious Disease"/>
            <person name="Neafsey D."/>
            <person name="Hoffman S."/>
            <person name="Volkman S."/>
            <person name="Rosenthal P."/>
            <person name="Walker B."/>
            <person name="Young S.K."/>
            <person name="Zeng Q."/>
            <person name="Gargeya S."/>
            <person name="Fitzgerald M."/>
            <person name="Haas B."/>
            <person name="Abouelleil A."/>
            <person name="Allen A.W."/>
            <person name="Alvarado L."/>
            <person name="Arachchi H.M."/>
            <person name="Berlin A.M."/>
            <person name="Chapman S.B."/>
            <person name="Gainer-Dewar J."/>
            <person name="Goldberg J."/>
            <person name="Griggs A."/>
            <person name="Gujja S."/>
            <person name="Hansen M."/>
            <person name="Howarth C."/>
            <person name="Imamovic A."/>
            <person name="Ireland A."/>
            <person name="Larimer J."/>
            <person name="McCowan C."/>
            <person name="Murphy C."/>
            <person name="Pearson M."/>
            <person name="Poon T.W."/>
            <person name="Priest M."/>
            <person name="Roberts A."/>
            <person name="Saif S."/>
            <person name="Shea T."/>
            <person name="Sisk P."/>
            <person name="Sykes S."/>
            <person name="Wortman J."/>
            <person name="Nusbaum C."/>
            <person name="Birren B."/>
        </authorList>
    </citation>
    <scope>NUCLEOTIDE SEQUENCE [LARGE SCALE GENOMIC DNA]</scope>
    <source>
        <strain evidence="3 4">MaliPS096_E11</strain>
    </source>
</reference>
<evidence type="ECO:0000313" key="3">
    <source>
        <dbReference type="EMBL" id="ETW49590.1"/>
    </source>
</evidence>
<protein>
    <recommendedName>
        <fullName evidence="5">Surface antigen</fullName>
    </recommendedName>
</protein>
<feature type="coiled-coil region" evidence="1">
    <location>
        <begin position="69"/>
        <end position="96"/>
    </location>
</feature>
<evidence type="ECO:0000256" key="1">
    <source>
        <dbReference type="SAM" id="Coils"/>
    </source>
</evidence>
<dbReference type="Proteomes" id="UP000030699">
    <property type="component" value="Unassembled WGS sequence"/>
</dbReference>
<dbReference type="EMBL" id="KI925541">
    <property type="protein sequence ID" value="ETW49590.1"/>
    <property type="molecule type" value="Genomic_DNA"/>
</dbReference>
<accession>A0A024WS96</accession>
<evidence type="ECO:0000313" key="4">
    <source>
        <dbReference type="Proteomes" id="UP000030699"/>
    </source>
</evidence>
<keyword evidence="1" id="KW-0175">Coiled coil</keyword>
<keyword evidence="2" id="KW-0472">Membrane</keyword>
<evidence type="ECO:0000256" key="2">
    <source>
        <dbReference type="SAM" id="Phobius"/>
    </source>
</evidence>
<dbReference type="OrthoDB" id="379139at2759"/>
<keyword evidence="2" id="KW-1133">Transmembrane helix</keyword>